<proteinExistence type="predicted"/>
<evidence type="ECO:0000313" key="1">
    <source>
        <dbReference type="EMBL" id="JAP93478.1"/>
    </source>
</evidence>
<dbReference type="EMBL" id="GDID01003128">
    <property type="protein sequence ID" value="JAP93478.1"/>
    <property type="molecule type" value="Transcribed_RNA"/>
</dbReference>
<organism evidence="1">
    <name type="scientific">Trepomonas sp. PC1</name>
    <dbReference type="NCBI Taxonomy" id="1076344"/>
    <lineage>
        <taxon>Eukaryota</taxon>
        <taxon>Metamonada</taxon>
        <taxon>Diplomonadida</taxon>
        <taxon>Hexamitidae</taxon>
        <taxon>Hexamitinae</taxon>
        <taxon>Trepomonas</taxon>
    </lineage>
</organism>
<feature type="non-terminal residue" evidence="1">
    <location>
        <position position="427"/>
    </location>
</feature>
<reference evidence="1" key="1">
    <citation type="submission" date="2015-07" db="EMBL/GenBank/DDBJ databases">
        <title>Adaptation to a free-living lifestyle via gene acquisitions in the diplomonad Trepomonas sp. PC1.</title>
        <authorList>
            <person name="Xu F."/>
            <person name="Jerlstrom-Hultqvist J."/>
            <person name="Kolisko M."/>
            <person name="Simpson A.G.B."/>
            <person name="Roger A.J."/>
            <person name="Svard S.G."/>
            <person name="Andersson J.O."/>
        </authorList>
    </citation>
    <scope>NUCLEOTIDE SEQUENCE</scope>
    <source>
        <strain evidence="1">PC1</strain>
    </source>
</reference>
<protein>
    <recommendedName>
        <fullName evidence="2">Dynein heavy chain</fullName>
    </recommendedName>
</protein>
<sequence length="427" mass="49999">NSPLIQILSQKENLAQIKYSDFPIFSKGYPITEHLIDLQQSQTMIRLVDEVSELPDSMYQFMFKIDLTLLKKQYNEYVLSLISKMQNTLHSGVENLKNNIQAQTKKIMANFSQKVEPDTITNCKAVLQVVQNCDKGKLFSHFFELGSNILYSEFLQFGHIADQTIQFCTDIQTALPRLFLMSRQFNEDINESQLFYNKLLQNIDQWLLLQQQKIISYVQELFRVRLDDIKETLTFPTHFRQQFPALSHNYKFDQMDCQTELFQLTQSQKAKEKAFYQNVAVSTKLPVSSKRQSAEQLKDKQDTLLYEKPNQRSNEPIFISLITQEILFIVEEMQKIHANQKLWQKNLDIQQVDIVNFEELIKVLKTLNNIVKVGERIDQIINSKMRITDIHENLVQMVEAVVEAIKLVKTNQNNEILINTYSNQPLL</sequence>
<name>A0A146KB35_9EUKA</name>
<dbReference type="AlphaFoldDB" id="A0A146KB35"/>
<feature type="non-terminal residue" evidence="1">
    <location>
        <position position="1"/>
    </location>
</feature>
<accession>A0A146KB35</accession>
<gene>
    <name evidence="1" type="ORF">TPC1_14233</name>
</gene>
<evidence type="ECO:0008006" key="2">
    <source>
        <dbReference type="Google" id="ProtNLM"/>
    </source>
</evidence>